<gene>
    <name evidence="2" type="ORF">ACFQGO_31830</name>
</gene>
<dbReference type="EMBL" id="JBHSNZ010000030">
    <property type="protein sequence ID" value="MFC5812047.1"/>
    <property type="molecule type" value="Genomic_DNA"/>
</dbReference>
<evidence type="ECO:0000256" key="1">
    <source>
        <dbReference type="SAM" id="MobiDB-lite"/>
    </source>
</evidence>
<evidence type="ECO:0000313" key="3">
    <source>
        <dbReference type="Proteomes" id="UP001596112"/>
    </source>
</evidence>
<keyword evidence="3" id="KW-1185">Reference proteome</keyword>
<proteinExistence type="predicted"/>
<evidence type="ECO:0008006" key="4">
    <source>
        <dbReference type="Google" id="ProtNLM"/>
    </source>
</evidence>
<comment type="caution">
    <text evidence="2">The sequence shown here is derived from an EMBL/GenBank/DDBJ whole genome shotgun (WGS) entry which is preliminary data.</text>
</comment>
<reference evidence="3" key="1">
    <citation type="journal article" date="2019" name="Int. J. Syst. Evol. Microbiol.">
        <title>The Global Catalogue of Microorganisms (GCM) 10K type strain sequencing project: providing services to taxonomists for standard genome sequencing and annotation.</title>
        <authorList>
            <consortium name="The Broad Institute Genomics Platform"/>
            <consortium name="The Broad Institute Genome Sequencing Center for Infectious Disease"/>
            <person name="Wu L."/>
            <person name="Ma J."/>
        </authorList>
    </citation>
    <scope>NUCLEOTIDE SEQUENCE [LARGE SCALE GENOMIC DNA]</scope>
    <source>
        <strain evidence="3">JCM 9918</strain>
    </source>
</reference>
<feature type="compositionally biased region" description="Basic and acidic residues" evidence="1">
    <location>
        <begin position="111"/>
        <end position="125"/>
    </location>
</feature>
<feature type="compositionally biased region" description="Low complexity" evidence="1">
    <location>
        <begin position="140"/>
        <end position="151"/>
    </location>
</feature>
<sequence length="168" mass="16547">MRRALHAVPAAGHRTAVALVLLLAVLIPGTQALSSLATPSSLARSSASAAPSAVSASAPSAPSALVEHARPGPAPDPVAAGTAAAHTYTAPRVEASCALDCAVQVLARQGQHGERPSLPEHHATDDLGGPTGLPAEGTYAPVPSARPAVSPGRSAHDRGRAPPASSGI</sequence>
<feature type="region of interest" description="Disordered" evidence="1">
    <location>
        <begin position="111"/>
        <end position="168"/>
    </location>
</feature>
<organism evidence="2 3">
    <name type="scientific">Streptomyces heilongjiangensis</name>
    <dbReference type="NCBI Taxonomy" id="945052"/>
    <lineage>
        <taxon>Bacteria</taxon>
        <taxon>Bacillati</taxon>
        <taxon>Actinomycetota</taxon>
        <taxon>Actinomycetes</taxon>
        <taxon>Kitasatosporales</taxon>
        <taxon>Streptomycetaceae</taxon>
        <taxon>Streptomyces</taxon>
    </lineage>
</organism>
<accession>A0ABW1BG04</accession>
<protein>
    <recommendedName>
        <fullName evidence="4">Secreted protein</fullName>
    </recommendedName>
</protein>
<evidence type="ECO:0000313" key="2">
    <source>
        <dbReference type="EMBL" id="MFC5812047.1"/>
    </source>
</evidence>
<dbReference type="RefSeq" id="WP_272171702.1">
    <property type="nucleotide sequence ID" value="NZ_JAQOSL010000035.1"/>
</dbReference>
<dbReference type="Proteomes" id="UP001596112">
    <property type="component" value="Unassembled WGS sequence"/>
</dbReference>
<name>A0ABW1BG04_9ACTN</name>
<feature type="region of interest" description="Disordered" evidence="1">
    <location>
        <begin position="61"/>
        <end position="83"/>
    </location>
</feature>